<sequence length="34" mass="3710">PPLMFNLKAQVQPCLMLNLETGSTPNTPRDAQLA</sequence>
<comment type="caution">
    <text evidence="1">The sequence shown here is derived from an EMBL/GenBank/DDBJ whole genome shotgun (WGS) entry which is preliminary data.</text>
</comment>
<name>A0A392MVF4_9FABA</name>
<protein>
    <submittedName>
        <fullName evidence="1">Uncharacterized protein</fullName>
    </submittedName>
</protein>
<dbReference type="Proteomes" id="UP000265520">
    <property type="component" value="Unassembled WGS sequence"/>
</dbReference>
<dbReference type="AlphaFoldDB" id="A0A392MVF4"/>
<evidence type="ECO:0000313" key="1">
    <source>
        <dbReference type="EMBL" id="MCH90995.1"/>
    </source>
</evidence>
<reference evidence="1 2" key="1">
    <citation type="journal article" date="2018" name="Front. Plant Sci.">
        <title>Red Clover (Trifolium pratense) and Zigzag Clover (T. medium) - A Picture of Genomic Similarities and Differences.</title>
        <authorList>
            <person name="Dluhosova J."/>
            <person name="Istvanek J."/>
            <person name="Nedelnik J."/>
            <person name="Repkova J."/>
        </authorList>
    </citation>
    <scope>NUCLEOTIDE SEQUENCE [LARGE SCALE GENOMIC DNA]</scope>
    <source>
        <strain evidence="2">cv. 10/8</strain>
        <tissue evidence="1">Leaf</tissue>
    </source>
</reference>
<accession>A0A392MVF4</accession>
<keyword evidence="2" id="KW-1185">Reference proteome</keyword>
<feature type="non-terminal residue" evidence="1">
    <location>
        <position position="1"/>
    </location>
</feature>
<dbReference type="EMBL" id="LXQA010019468">
    <property type="protein sequence ID" value="MCH90995.1"/>
    <property type="molecule type" value="Genomic_DNA"/>
</dbReference>
<gene>
    <name evidence="1" type="ORF">A2U01_0011919</name>
</gene>
<proteinExistence type="predicted"/>
<organism evidence="1 2">
    <name type="scientific">Trifolium medium</name>
    <dbReference type="NCBI Taxonomy" id="97028"/>
    <lineage>
        <taxon>Eukaryota</taxon>
        <taxon>Viridiplantae</taxon>
        <taxon>Streptophyta</taxon>
        <taxon>Embryophyta</taxon>
        <taxon>Tracheophyta</taxon>
        <taxon>Spermatophyta</taxon>
        <taxon>Magnoliopsida</taxon>
        <taxon>eudicotyledons</taxon>
        <taxon>Gunneridae</taxon>
        <taxon>Pentapetalae</taxon>
        <taxon>rosids</taxon>
        <taxon>fabids</taxon>
        <taxon>Fabales</taxon>
        <taxon>Fabaceae</taxon>
        <taxon>Papilionoideae</taxon>
        <taxon>50 kb inversion clade</taxon>
        <taxon>NPAAA clade</taxon>
        <taxon>Hologalegina</taxon>
        <taxon>IRL clade</taxon>
        <taxon>Trifolieae</taxon>
        <taxon>Trifolium</taxon>
    </lineage>
</organism>
<evidence type="ECO:0000313" key="2">
    <source>
        <dbReference type="Proteomes" id="UP000265520"/>
    </source>
</evidence>